<dbReference type="EMBL" id="SJPV01000010">
    <property type="protein sequence ID" value="TWU33364.1"/>
    <property type="molecule type" value="Genomic_DNA"/>
</dbReference>
<reference evidence="1 2" key="1">
    <citation type="submission" date="2019-02" db="EMBL/GenBank/DDBJ databases">
        <title>Deep-cultivation of Planctomycetes and their phenomic and genomic characterization uncovers novel biology.</title>
        <authorList>
            <person name="Wiegand S."/>
            <person name="Jogler M."/>
            <person name="Boedeker C."/>
            <person name="Pinto D."/>
            <person name="Vollmers J."/>
            <person name="Rivas-Marin E."/>
            <person name="Kohn T."/>
            <person name="Peeters S.H."/>
            <person name="Heuer A."/>
            <person name="Rast P."/>
            <person name="Oberbeckmann S."/>
            <person name="Bunk B."/>
            <person name="Jeske O."/>
            <person name="Meyerdierks A."/>
            <person name="Storesund J.E."/>
            <person name="Kallscheuer N."/>
            <person name="Luecker S."/>
            <person name="Lage O.M."/>
            <person name="Pohl T."/>
            <person name="Merkel B.J."/>
            <person name="Hornburger P."/>
            <person name="Mueller R.-W."/>
            <person name="Bruemmer F."/>
            <person name="Labrenz M."/>
            <person name="Spormann A.M."/>
            <person name="Op Den Camp H."/>
            <person name="Overmann J."/>
            <person name="Amann R."/>
            <person name="Jetten M.S.M."/>
            <person name="Mascher T."/>
            <person name="Medema M.H."/>
            <person name="Devos D.P."/>
            <person name="Kaster A.-K."/>
            <person name="Ovreas L."/>
            <person name="Rohde M."/>
            <person name="Galperin M.Y."/>
            <person name="Jogler C."/>
        </authorList>
    </citation>
    <scope>NUCLEOTIDE SEQUENCE [LARGE SCALE GENOMIC DNA]</scope>
    <source>
        <strain evidence="1 2">Poly41</strain>
    </source>
</reference>
<dbReference type="Proteomes" id="UP000319143">
    <property type="component" value="Unassembled WGS sequence"/>
</dbReference>
<organism evidence="1 2">
    <name type="scientific">Novipirellula artificiosorum</name>
    <dbReference type="NCBI Taxonomy" id="2528016"/>
    <lineage>
        <taxon>Bacteria</taxon>
        <taxon>Pseudomonadati</taxon>
        <taxon>Planctomycetota</taxon>
        <taxon>Planctomycetia</taxon>
        <taxon>Pirellulales</taxon>
        <taxon>Pirellulaceae</taxon>
        <taxon>Novipirellula</taxon>
    </lineage>
</organism>
<gene>
    <name evidence="1" type="ORF">Poly41_51180</name>
</gene>
<proteinExistence type="predicted"/>
<name>A0A5C6DBY4_9BACT</name>
<evidence type="ECO:0000313" key="2">
    <source>
        <dbReference type="Proteomes" id="UP000319143"/>
    </source>
</evidence>
<dbReference type="RefSeq" id="WP_197231593.1">
    <property type="nucleotide sequence ID" value="NZ_SJPV01000010.1"/>
</dbReference>
<sequence length="47" mass="5076">MTTNDIRSSKRTCNLAVALFRLGHPQAVENGMSDLQQGTLRGALMGD</sequence>
<keyword evidence="2" id="KW-1185">Reference proteome</keyword>
<comment type="caution">
    <text evidence="1">The sequence shown here is derived from an EMBL/GenBank/DDBJ whole genome shotgun (WGS) entry which is preliminary data.</text>
</comment>
<dbReference type="AlphaFoldDB" id="A0A5C6DBY4"/>
<evidence type="ECO:0000313" key="1">
    <source>
        <dbReference type="EMBL" id="TWU33364.1"/>
    </source>
</evidence>
<protein>
    <submittedName>
        <fullName evidence="1">Uncharacterized protein</fullName>
    </submittedName>
</protein>
<accession>A0A5C6DBY4</accession>